<dbReference type="Proteomes" id="UP001562457">
    <property type="component" value="Unassembled WGS sequence"/>
</dbReference>
<reference evidence="1 2" key="1">
    <citation type="submission" date="2024-06" db="EMBL/GenBank/DDBJ databases">
        <title>Draft genome sequence of Helicobacter trogontum NHP16-4001.</title>
        <authorList>
            <person name="Rimbara E."/>
            <person name="Suzuki M."/>
        </authorList>
    </citation>
    <scope>NUCLEOTIDE SEQUENCE [LARGE SCALE GENOMIC DNA]</scope>
    <source>
        <strain evidence="1 2">NHP16-4001</strain>
    </source>
</reference>
<evidence type="ECO:0000313" key="2">
    <source>
        <dbReference type="Proteomes" id="UP001562457"/>
    </source>
</evidence>
<evidence type="ECO:0000313" key="1">
    <source>
        <dbReference type="EMBL" id="GAB0173707.1"/>
    </source>
</evidence>
<protein>
    <submittedName>
        <fullName evidence="1">Uncharacterized protein</fullName>
    </submittedName>
</protein>
<proteinExistence type="predicted"/>
<keyword evidence="2" id="KW-1185">Reference proteome</keyword>
<accession>A0ABQ0D5V2</accession>
<dbReference type="RefSeq" id="WP_369607726.1">
    <property type="nucleotide sequence ID" value="NZ_BAAFHN010000054.1"/>
</dbReference>
<gene>
    <name evidence="1" type="ORF">NHP164001_17280</name>
</gene>
<name>A0ABQ0D5V2_9HELI</name>
<sequence>MILGRGYDTKGLFYRFYNVGTRYKNKGISDENKLYLKADNSLRGTSEIINRKTNKQYKFIVTQIRRNKHQSLQGRGNEKANAVYISNNLSQCTDNGFMGYKFL</sequence>
<dbReference type="EMBL" id="BAAFHN010000054">
    <property type="protein sequence ID" value="GAB0173707.1"/>
    <property type="molecule type" value="Genomic_DNA"/>
</dbReference>
<comment type="caution">
    <text evidence="1">The sequence shown here is derived from an EMBL/GenBank/DDBJ whole genome shotgun (WGS) entry which is preliminary data.</text>
</comment>
<organism evidence="1 2">
    <name type="scientific">Helicobacter trogontum</name>
    <dbReference type="NCBI Taxonomy" id="50960"/>
    <lineage>
        <taxon>Bacteria</taxon>
        <taxon>Pseudomonadati</taxon>
        <taxon>Campylobacterota</taxon>
        <taxon>Epsilonproteobacteria</taxon>
        <taxon>Campylobacterales</taxon>
        <taxon>Helicobacteraceae</taxon>
        <taxon>Helicobacter</taxon>
    </lineage>
</organism>